<protein>
    <recommendedName>
        <fullName evidence="3">Phage protein</fullName>
    </recommendedName>
</protein>
<evidence type="ECO:0000313" key="2">
    <source>
        <dbReference type="Proteomes" id="UP000018482"/>
    </source>
</evidence>
<organism evidence="1 2">
    <name type="scientific">Streptococcus agalactiae LMG 14747</name>
    <dbReference type="NCBI Taxonomy" id="1154860"/>
    <lineage>
        <taxon>Bacteria</taxon>
        <taxon>Bacillati</taxon>
        <taxon>Bacillota</taxon>
        <taxon>Bacilli</taxon>
        <taxon>Lactobacillales</taxon>
        <taxon>Streptococcaceae</taxon>
        <taxon>Streptococcus</taxon>
    </lineage>
</organism>
<evidence type="ECO:0000313" key="1">
    <source>
        <dbReference type="EMBL" id="ESV55133.1"/>
    </source>
</evidence>
<name>V6Z331_STRAG</name>
<gene>
    <name evidence="1" type="ORF">SAG0136_07925</name>
</gene>
<reference evidence="1 2" key="1">
    <citation type="submission" date="2013-05" db="EMBL/GenBank/DDBJ databases">
        <authorList>
            <person name="Richards V.P."/>
            <person name="Durkin S.A.S."/>
            <person name="Kim M."/>
            <person name="Pavinski Bitar P.D."/>
            <person name="Stanhope M.J."/>
            <person name="Town C.D."/>
            <person name="Venter J.C."/>
        </authorList>
    </citation>
    <scope>NUCLEOTIDE SEQUENCE [LARGE SCALE GENOMIC DNA]</scope>
    <source>
        <strain evidence="1 2">LMG 14747</strain>
    </source>
</reference>
<comment type="caution">
    <text evidence="1">The sequence shown here is derived from an EMBL/GenBank/DDBJ whole genome shotgun (WGS) entry which is preliminary data.</text>
</comment>
<dbReference type="Proteomes" id="UP000018482">
    <property type="component" value="Unassembled WGS sequence"/>
</dbReference>
<dbReference type="EMBL" id="ANQC01000116">
    <property type="protein sequence ID" value="ESV55133.1"/>
    <property type="molecule type" value="Genomic_DNA"/>
</dbReference>
<sequence>MVQKTKIAQLREFFRDNPNSTKEDALLALKSDGFDANMIKGYIWRDKKRGFYKEDEDGYITYIDQFDLQAEIDETNEWKRDIRRELVEQLMAANRLETSSEQIRMNSKVINQLLGEI</sequence>
<dbReference type="AlphaFoldDB" id="V6Z331"/>
<accession>V6Z331</accession>
<evidence type="ECO:0008006" key="3">
    <source>
        <dbReference type="Google" id="ProtNLM"/>
    </source>
</evidence>
<proteinExistence type="predicted"/>